<evidence type="ECO:0008006" key="4">
    <source>
        <dbReference type="Google" id="ProtNLM"/>
    </source>
</evidence>
<proteinExistence type="predicted"/>
<feature type="transmembrane region" description="Helical" evidence="1">
    <location>
        <begin position="38"/>
        <end position="58"/>
    </location>
</feature>
<dbReference type="RefSeq" id="WP_311411010.1">
    <property type="nucleotide sequence ID" value="NZ_JAVRFL010000006.1"/>
</dbReference>
<feature type="transmembrane region" description="Helical" evidence="1">
    <location>
        <begin position="151"/>
        <end position="177"/>
    </location>
</feature>
<gene>
    <name evidence="2" type="ORF">RM555_07455</name>
</gene>
<feature type="transmembrane region" description="Helical" evidence="1">
    <location>
        <begin position="74"/>
        <end position="95"/>
    </location>
</feature>
<name>A0ABU2WSE4_9ACTN</name>
<reference evidence="2" key="1">
    <citation type="submission" date="2023-09" db="EMBL/GenBank/DDBJ databases">
        <title>30 novel species of actinomycetes from the DSMZ collection.</title>
        <authorList>
            <person name="Nouioui I."/>
        </authorList>
    </citation>
    <scope>NUCLEOTIDE SEQUENCE</scope>
    <source>
        <strain evidence="2">DSM 115977</strain>
    </source>
</reference>
<keyword evidence="1" id="KW-0812">Transmembrane</keyword>
<accession>A0ABU2WSE4</accession>
<evidence type="ECO:0000313" key="3">
    <source>
        <dbReference type="Proteomes" id="UP001180973"/>
    </source>
</evidence>
<comment type="caution">
    <text evidence="2">The sequence shown here is derived from an EMBL/GenBank/DDBJ whole genome shotgun (WGS) entry which is preliminary data.</text>
</comment>
<keyword evidence="3" id="KW-1185">Reference proteome</keyword>
<evidence type="ECO:0000256" key="1">
    <source>
        <dbReference type="SAM" id="Phobius"/>
    </source>
</evidence>
<feature type="transmembrane region" description="Helical" evidence="1">
    <location>
        <begin position="6"/>
        <end position="26"/>
    </location>
</feature>
<keyword evidence="1" id="KW-1133">Transmembrane helix</keyword>
<keyword evidence="1" id="KW-0472">Membrane</keyword>
<dbReference type="Proteomes" id="UP001180973">
    <property type="component" value="Unassembled WGS sequence"/>
</dbReference>
<feature type="transmembrane region" description="Helical" evidence="1">
    <location>
        <begin position="125"/>
        <end position="144"/>
    </location>
</feature>
<dbReference type="EMBL" id="JAVRFL010000006">
    <property type="protein sequence ID" value="MDT0528824.1"/>
    <property type="molecule type" value="Genomic_DNA"/>
</dbReference>
<organism evidence="2 3">
    <name type="scientific">Micromonospora reichwaldensis</name>
    <dbReference type="NCBI Taxonomy" id="3075516"/>
    <lineage>
        <taxon>Bacteria</taxon>
        <taxon>Bacillati</taxon>
        <taxon>Actinomycetota</taxon>
        <taxon>Actinomycetes</taxon>
        <taxon>Micromonosporales</taxon>
        <taxon>Micromonosporaceae</taxon>
        <taxon>Micromonospora</taxon>
    </lineage>
</organism>
<evidence type="ECO:0000313" key="2">
    <source>
        <dbReference type="EMBL" id="MDT0528824.1"/>
    </source>
</evidence>
<protein>
    <recommendedName>
        <fullName evidence="4">MYXO-CTERM domain-containing protein</fullName>
    </recommendedName>
</protein>
<sequence length="178" mass="18443">MIAEHIRDASATAVVFGFFASGWFGWAQEAPPRRWPPFLGAGSVLSLLTAVAGGILTWRRWSDPTAFDADTSRAFGVVVGIEFGVAALGAGLLALRRRRDLIPVWVALVVGLHLFPVAALIDYPLVHVVAALVTAVALAVVPVARARAVAVSAVVGLGVGVVLLAAAVSSLIIALVAY</sequence>
<feature type="transmembrane region" description="Helical" evidence="1">
    <location>
        <begin position="102"/>
        <end position="119"/>
    </location>
</feature>